<dbReference type="InterPro" id="IPR050832">
    <property type="entry name" value="Bact_Acetyltransf"/>
</dbReference>
<dbReference type="Proteomes" id="UP001596060">
    <property type="component" value="Unassembled WGS sequence"/>
</dbReference>
<dbReference type="Gene3D" id="3.40.630.30">
    <property type="match status" value="1"/>
</dbReference>
<organism evidence="4 5">
    <name type="scientific">Bosea massiliensis</name>
    <dbReference type="NCBI Taxonomy" id="151419"/>
    <lineage>
        <taxon>Bacteria</taxon>
        <taxon>Pseudomonadati</taxon>
        <taxon>Pseudomonadota</taxon>
        <taxon>Alphaproteobacteria</taxon>
        <taxon>Hyphomicrobiales</taxon>
        <taxon>Boseaceae</taxon>
        <taxon>Bosea</taxon>
    </lineage>
</organism>
<gene>
    <name evidence="4" type="ORF">ACFPN9_28000</name>
</gene>
<evidence type="ECO:0000256" key="1">
    <source>
        <dbReference type="ARBA" id="ARBA00022679"/>
    </source>
</evidence>
<dbReference type="CDD" id="cd04301">
    <property type="entry name" value="NAT_SF"/>
    <property type="match status" value="1"/>
</dbReference>
<name>A0ABW0P8V3_9HYPH</name>
<keyword evidence="5" id="KW-1185">Reference proteome</keyword>
<dbReference type="GO" id="GO:0016746">
    <property type="term" value="F:acyltransferase activity"/>
    <property type="evidence" value="ECO:0007669"/>
    <property type="project" value="UniProtKB-KW"/>
</dbReference>
<dbReference type="EC" id="2.3.-.-" evidence="4"/>
<evidence type="ECO:0000313" key="4">
    <source>
        <dbReference type="EMBL" id="MFC5509076.1"/>
    </source>
</evidence>
<keyword evidence="1 4" id="KW-0808">Transferase</keyword>
<feature type="domain" description="N-acetyltransferase" evidence="3">
    <location>
        <begin position="11"/>
        <end position="163"/>
    </location>
</feature>
<evidence type="ECO:0000259" key="3">
    <source>
        <dbReference type="PROSITE" id="PS51186"/>
    </source>
</evidence>
<comment type="caution">
    <text evidence="4">The sequence shown here is derived from an EMBL/GenBank/DDBJ whole genome shotgun (WGS) entry which is preliminary data.</text>
</comment>
<accession>A0ABW0P8V3</accession>
<dbReference type="RefSeq" id="WP_067254209.1">
    <property type="nucleotide sequence ID" value="NZ_JBHSLU010000148.1"/>
</dbReference>
<evidence type="ECO:0000256" key="2">
    <source>
        <dbReference type="ARBA" id="ARBA00023315"/>
    </source>
</evidence>
<sequence>MTTSTQTATAVIIRRARREDVERIAELIMLGAATQTMTADAIRAEARHPGYAEAFAAIEASAHNALFVAEEAGGLVVGTFQVTLIPGLVARGRMRAKFESVHVSPERRGHGIGRIMIAHALAFAREHGAGMAELSSNKSRLDAHRFYVNLGFAQSHEGFKIEL</sequence>
<dbReference type="InterPro" id="IPR000182">
    <property type="entry name" value="GNAT_dom"/>
</dbReference>
<protein>
    <submittedName>
        <fullName evidence="4">GNAT family N-acetyltransferase</fullName>
        <ecNumber evidence="4">2.3.-.-</ecNumber>
    </submittedName>
</protein>
<proteinExistence type="predicted"/>
<dbReference type="InterPro" id="IPR016181">
    <property type="entry name" value="Acyl_CoA_acyltransferase"/>
</dbReference>
<dbReference type="EMBL" id="JBHSLU010000148">
    <property type="protein sequence ID" value="MFC5509076.1"/>
    <property type="molecule type" value="Genomic_DNA"/>
</dbReference>
<dbReference type="PROSITE" id="PS51186">
    <property type="entry name" value="GNAT"/>
    <property type="match status" value="1"/>
</dbReference>
<keyword evidence="2 4" id="KW-0012">Acyltransferase</keyword>
<reference evidence="5" key="1">
    <citation type="journal article" date="2019" name="Int. J. Syst. Evol. Microbiol.">
        <title>The Global Catalogue of Microorganisms (GCM) 10K type strain sequencing project: providing services to taxonomists for standard genome sequencing and annotation.</title>
        <authorList>
            <consortium name="The Broad Institute Genomics Platform"/>
            <consortium name="The Broad Institute Genome Sequencing Center for Infectious Disease"/>
            <person name="Wu L."/>
            <person name="Ma J."/>
        </authorList>
    </citation>
    <scope>NUCLEOTIDE SEQUENCE [LARGE SCALE GENOMIC DNA]</scope>
    <source>
        <strain evidence="5">CCUG 43117</strain>
    </source>
</reference>
<dbReference type="PANTHER" id="PTHR43877">
    <property type="entry name" value="AMINOALKYLPHOSPHONATE N-ACETYLTRANSFERASE-RELATED-RELATED"/>
    <property type="match status" value="1"/>
</dbReference>
<dbReference type="Pfam" id="PF00583">
    <property type="entry name" value="Acetyltransf_1"/>
    <property type="match status" value="1"/>
</dbReference>
<dbReference type="SUPFAM" id="SSF55729">
    <property type="entry name" value="Acyl-CoA N-acyltransferases (Nat)"/>
    <property type="match status" value="1"/>
</dbReference>
<evidence type="ECO:0000313" key="5">
    <source>
        <dbReference type="Proteomes" id="UP001596060"/>
    </source>
</evidence>